<keyword evidence="2" id="KW-1185">Reference proteome</keyword>
<reference evidence="1" key="1">
    <citation type="journal article" date="2021" name="New Phytol.">
        <title>Evolutionary innovations through gain and loss of genes in the ectomycorrhizal Boletales.</title>
        <authorList>
            <person name="Wu G."/>
            <person name="Miyauchi S."/>
            <person name="Morin E."/>
            <person name="Kuo A."/>
            <person name="Drula E."/>
            <person name="Varga T."/>
            <person name="Kohler A."/>
            <person name="Feng B."/>
            <person name="Cao Y."/>
            <person name="Lipzen A."/>
            <person name="Daum C."/>
            <person name="Hundley H."/>
            <person name="Pangilinan J."/>
            <person name="Johnson J."/>
            <person name="Barry K."/>
            <person name="LaButti K."/>
            <person name="Ng V."/>
            <person name="Ahrendt S."/>
            <person name="Min B."/>
            <person name="Choi I.G."/>
            <person name="Park H."/>
            <person name="Plett J.M."/>
            <person name="Magnuson J."/>
            <person name="Spatafora J.W."/>
            <person name="Nagy L.G."/>
            <person name="Henrissat B."/>
            <person name="Grigoriev I.V."/>
            <person name="Yang Z.L."/>
            <person name="Xu J."/>
            <person name="Martin F.M."/>
        </authorList>
    </citation>
    <scope>NUCLEOTIDE SEQUENCE</scope>
    <source>
        <strain evidence="1">KUC20120723A-06</strain>
    </source>
</reference>
<dbReference type="EMBL" id="MU266477">
    <property type="protein sequence ID" value="KAH7922649.1"/>
    <property type="molecule type" value="Genomic_DNA"/>
</dbReference>
<organism evidence="1 2">
    <name type="scientific">Leucogyrophana mollusca</name>
    <dbReference type="NCBI Taxonomy" id="85980"/>
    <lineage>
        <taxon>Eukaryota</taxon>
        <taxon>Fungi</taxon>
        <taxon>Dikarya</taxon>
        <taxon>Basidiomycota</taxon>
        <taxon>Agaricomycotina</taxon>
        <taxon>Agaricomycetes</taxon>
        <taxon>Agaricomycetidae</taxon>
        <taxon>Boletales</taxon>
        <taxon>Boletales incertae sedis</taxon>
        <taxon>Leucogyrophana</taxon>
    </lineage>
</organism>
<sequence length="78" mass="8373">MLDSTSKSHNDGIDSASMEKSAMKDEEKAQIHDGNAKMLTHVLTAVTPRARWALEDVQSSRLVFAVNQCSGPLGQSGS</sequence>
<dbReference type="Proteomes" id="UP000790709">
    <property type="component" value="Unassembled WGS sequence"/>
</dbReference>
<evidence type="ECO:0000313" key="1">
    <source>
        <dbReference type="EMBL" id="KAH7922649.1"/>
    </source>
</evidence>
<proteinExistence type="predicted"/>
<evidence type="ECO:0000313" key="2">
    <source>
        <dbReference type="Proteomes" id="UP000790709"/>
    </source>
</evidence>
<comment type="caution">
    <text evidence="1">The sequence shown here is derived from an EMBL/GenBank/DDBJ whole genome shotgun (WGS) entry which is preliminary data.</text>
</comment>
<accession>A0ACB8BAM2</accession>
<protein>
    <submittedName>
        <fullName evidence="1">Uncharacterized protein</fullName>
    </submittedName>
</protein>
<name>A0ACB8BAM2_9AGAM</name>
<gene>
    <name evidence="1" type="ORF">BV22DRAFT_1037253</name>
</gene>